<sequence length="55" mass="6196">MSDGSARIFRARRRAGSRRRRVSTPELYHNSMTEFGDIGVTATGPHRSYPPCRSS</sequence>
<evidence type="ECO:0000256" key="1">
    <source>
        <dbReference type="SAM" id="MobiDB-lite"/>
    </source>
</evidence>
<accession>A0A6J4IEE6</accession>
<gene>
    <name evidence="2" type="ORF">AVDCRST_MAG63-1941</name>
</gene>
<name>A0A6J4IEE6_9BACT</name>
<organism evidence="2">
    <name type="scientific">uncultured Armatimonadetes bacterium</name>
    <dbReference type="NCBI Taxonomy" id="157466"/>
    <lineage>
        <taxon>Bacteria</taxon>
        <taxon>Bacillati</taxon>
        <taxon>Armatimonadota</taxon>
        <taxon>environmental samples</taxon>
    </lineage>
</organism>
<feature type="compositionally biased region" description="Basic residues" evidence="1">
    <location>
        <begin position="9"/>
        <end position="22"/>
    </location>
</feature>
<evidence type="ECO:0000313" key="2">
    <source>
        <dbReference type="EMBL" id="CAA9249563.1"/>
    </source>
</evidence>
<reference evidence="2" key="1">
    <citation type="submission" date="2020-02" db="EMBL/GenBank/DDBJ databases">
        <authorList>
            <person name="Meier V. D."/>
        </authorList>
    </citation>
    <scope>NUCLEOTIDE SEQUENCE</scope>
    <source>
        <strain evidence="2">AVDCRST_MAG63</strain>
    </source>
</reference>
<protein>
    <submittedName>
        <fullName evidence="2">Uncharacterized protein</fullName>
    </submittedName>
</protein>
<dbReference type="EMBL" id="CADCTO010000236">
    <property type="protein sequence ID" value="CAA9249563.1"/>
    <property type="molecule type" value="Genomic_DNA"/>
</dbReference>
<proteinExistence type="predicted"/>
<feature type="region of interest" description="Disordered" evidence="1">
    <location>
        <begin position="1"/>
        <end position="27"/>
    </location>
</feature>
<dbReference type="AlphaFoldDB" id="A0A6J4IEE6"/>